<reference evidence="2" key="1">
    <citation type="submission" date="2023-03" db="EMBL/GenBank/DDBJ databases">
        <title>Massive genome expansion in bonnet fungi (Mycena s.s.) driven by repeated elements and novel gene families across ecological guilds.</title>
        <authorList>
            <consortium name="Lawrence Berkeley National Laboratory"/>
            <person name="Harder C.B."/>
            <person name="Miyauchi S."/>
            <person name="Viragh M."/>
            <person name="Kuo A."/>
            <person name="Thoen E."/>
            <person name="Andreopoulos B."/>
            <person name="Lu D."/>
            <person name="Skrede I."/>
            <person name="Drula E."/>
            <person name="Henrissat B."/>
            <person name="Morin E."/>
            <person name="Kohler A."/>
            <person name="Barry K."/>
            <person name="LaButti K."/>
            <person name="Morin E."/>
            <person name="Salamov A."/>
            <person name="Lipzen A."/>
            <person name="Mereny Z."/>
            <person name="Hegedus B."/>
            <person name="Baldrian P."/>
            <person name="Stursova M."/>
            <person name="Weitz H."/>
            <person name="Taylor A."/>
            <person name="Grigoriev I.V."/>
            <person name="Nagy L.G."/>
            <person name="Martin F."/>
            <person name="Kauserud H."/>
        </authorList>
    </citation>
    <scope>NUCLEOTIDE SEQUENCE</scope>
    <source>
        <strain evidence="2">9284</strain>
    </source>
</reference>
<keyword evidence="3" id="KW-1185">Reference proteome</keyword>
<dbReference type="InterPro" id="IPR000210">
    <property type="entry name" value="BTB/POZ_dom"/>
</dbReference>
<evidence type="ECO:0000313" key="2">
    <source>
        <dbReference type="EMBL" id="KAJ7612168.1"/>
    </source>
</evidence>
<dbReference type="Pfam" id="PF00651">
    <property type="entry name" value="BTB"/>
    <property type="match status" value="1"/>
</dbReference>
<feature type="domain" description="BTB" evidence="1">
    <location>
        <begin position="16"/>
        <end position="85"/>
    </location>
</feature>
<evidence type="ECO:0000313" key="3">
    <source>
        <dbReference type="Proteomes" id="UP001221142"/>
    </source>
</evidence>
<sequence length="341" mass="38847">MQVDAPPHRMQELWFDDGSLVIQCESTQFRVHRSILAACSPVFKDMLSLPQPPDSQMVEGCPVVQLSDSPIEAAMFLKAIFDPNYFRPFPARTEYPILQGCLRLSHKYEVDYIRHRALVHLSSRYRTTLAEHDTADEFDSDPTPDRNLSTIISWPMPDDPTYRVAVVQLARQVDALWILPRAFYALSASIHELGGKALHGAVFNGLSVDLGIPDQMTLLEGHTIQTRASSSEILKSLVVMTQIPDCTAIARCPKERLSLVRSLLDVESQYPSHPLSVWDVADWDPFERLLCRVCLGALRKAHKKTRQAFWDRLPEIYGLPSWENLEKMKVEAIGVHWWFPQ</sequence>
<accession>A0AAD7B6H5</accession>
<dbReference type="EMBL" id="JARKIF010000031">
    <property type="protein sequence ID" value="KAJ7612168.1"/>
    <property type="molecule type" value="Genomic_DNA"/>
</dbReference>
<name>A0AAD7B6H5_9AGAR</name>
<dbReference type="SMART" id="SM00225">
    <property type="entry name" value="BTB"/>
    <property type="match status" value="1"/>
</dbReference>
<dbReference type="CDD" id="cd18186">
    <property type="entry name" value="BTB_POZ_ZBTB_KLHL-like"/>
    <property type="match status" value="1"/>
</dbReference>
<dbReference type="InterPro" id="IPR011333">
    <property type="entry name" value="SKP1/BTB/POZ_sf"/>
</dbReference>
<comment type="caution">
    <text evidence="2">The sequence shown here is derived from an EMBL/GenBank/DDBJ whole genome shotgun (WGS) entry which is preliminary data.</text>
</comment>
<organism evidence="2 3">
    <name type="scientific">Roridomyces roridus</name>
    <dbReference type="NCBI Taxonomy" id="1738132"/>
    <lineage>
        <taxon>Eukaryota</taxon>
        <taxon>Fungi</taxon>
        <taxon>Dikarya</taxon>
        <taxon>Basidiomycota</taxon>
        <taxon>Agaricomycotina</taxon>
        <taxon>Agaricomycetes</taxon>
        <taxon>Agaricomycetidae</taxon>
        <taxon>Agaricales</taxon>
        <taxon>Marasmiineae</taxon>
        <taxon>Mycenaceae</taxon>
        <taxon>Roridomyces</taxon>
    </lineage>
</organism>
<dbReference type="Gene3D" id="3.30.710.10">
    <property type="entry name" value="Potassium Channel Kv1.1, Chain A"/>
    <property type="match status" value="1"/>
</dbReference>
<protein>
    <recommendedName>
        <fullName evidence="1">BTB domain-containing protein</fullName>
    </recommendedName>
</protein>
<dbReference type="AlphaFoldDB" id="A0AAD7B6H5"/>
<gene>
    <name evidence="2" type="ORF">FB45DRAFT_940017</name>
</gene>
<proteinExistence type="predicted"/>
<evidence type="ECO:0000259" key="1">
    <source>
        <dbReference type="PROSITE" id="PS50097"/>
    </source>
</evidence>
<dbReference type="Proteomes" id="UP001221142">
    <property type="component" value="Unassembled WGS sequence"/>
</dbReference>
<dbReference type="PROSITE" id="PS50097">
    <property type="entry name" value="BTB"/>
    <property type="match status" value="1"/>
</dbReference>
<dbReference type="SUPFAM" id="SSF54695">
    <property type="entry name" value="POZ domain"/>
    <property type="match status" value="1"/>
</dbReference>